<sequence length="108" mass="11486">MCTPAAPPHPGAMNAPMQSRTTAAYHVQAILSFAISGTALAAGIAYLPVGGWTRAFLGIGLLYTVTSSFTLAKVIRDRQESSDTVARVDQARLEKLLSEHDPFKVEGV</sequence>
<feature type="domain" description="YiaAB two helix" evidence="2">
    <location>
        <begin position="26"/>
        <end position="77"/>
    </location>
</feature>
<reference evidence="3" key="1">
    <citation type="journal article" date="2014" name="Int. J. Syst. Evol. Microbiol.">
        <title>Complete genome sequence of Corynebacterium casei LMG S-19264T (=DSM 44701T), isolated from a smear-ripened cheese.</title>
        <authorList>
            <consortium name="US DOE Joint Genome Institute (JGI-PGF)"/>
            <person name="Walter F."/>
            <person name="Albersmeier A."/>
            <person name="Kalinowski J."/>
            <person name="Ruckert C."/>
        </authorList>
    </citation>
    <scope>NUCLEOTIDE SEQUENCE</scope>
    <source>
        <strain evidence="3">JCM 4434</strain>
    </source>
</reference>
<keyword evidence="1" id="KW-0812">Transmembrane</keyword>
<comment type="caution">
    <text evidence="3">The sequence shown here is derived from an EMBL/GenBank/DDBJ whole genome shotgun (WGS) entry which is preliminary data.</text>
</comment>
<name>A0A8H9LN48_KITAU</name>
<organism evidence="3 4">
    <name type="scientific">Kitasatospora aureofaciens</name>
    <name type="common">Streptomyces aureofaciens</name>
    <dbReference type="NCBI Taxonomy" id="1894"/>
    <lineage>
        <taxon>Bacteria</taxon>
        <taxon>Bacillati</taxon>
        <taxon>Actinomycetota</taxon>
        <taxon>Actinomycetes</taxon>
        <taxon>Kitasatosporales</taxon>
        <taxon>Streptomycetaceae</taxon>
        <taxon>Kitasatospora</taxon>
    </lineage>
</organism>
<evidence type="ECO:0000313" key="3">
    <source>
        <dbReference type="EMBL" id="GGU67948.1"/>
    </source>
</evidence>
<dbReference type="InterPro" id="IPR008024">
    <property type="entry name" value="YiaAB"/>
</dbReference>
<proteinExistence type="predicted"/>
<evidence type="ECO:0000259" key="2">
    <source>
        <dbReference type="Pfam" id="PF05360"/>
    </source>
</evidence>
<dbReference type="Pfam" id="PF05360">
    <property type="entry name" value="YiaAB"/>
    <property type="match status" value="1"/>
</dbReference>
<dbReference type="Proteomes" id="UP000610124">
    <property type="component" value="Unassembled WGS sequence"/>
</dbReference>
<dbReference type="AlphaFoldDB" id="A0A8H9LN48"/>
<dbReference type="EMBL" id="BMUB01000003">
    <property type="protein sequence ID" value="GGU67948.1"/>
    <property type="molecule type" value="Genomic_DNA"/>
</dbReference>
<keyword evidence="1" id="KW-0472">Membrane</keyword>
<evidence type="ECO:0000256" key="1">
    <source>
        <dbReference type="SAM" id="Phobius"/>
    </source>
</evidence>
<accession>A0A8H9LN48</accession>
<gene>
    <name evidence="3" type="ORF">GCM10010502_19100</name>
</gene>
<keyword evidence="1" id="KW-1133">Transmembrane helix</keyword>
<feature type="transmembrane region" description="Helical" evidence="1">
    <location>
        <begin position="23"/>
        <end position="46"/>
    </location>
</feature>
<evidence type="ECO:0000313" key="4">
    <source>
        <dbReference type="Proteomes" id="UP000610124"/>
    </source>
</evidence>
<reference evidence="3" key="2">
    <citation type="submission" date="2020-09" db="EMBL/GenBank/DDBJ databases">
        <authorList>
            <person name="Sun Q."/>
            <person name="Ohkuma M."/>
        </authorList>
    </citation>
    <scope>NUCLEOTIDE SEQUENCE</scope>
    <source>
        <strain evidence="3">JCM 4434</strain>
    </source>
</reference>
<feature type="transmembrane region" description="Helical" evidence="1">
    <location>
        <begin position="52"/>
        <end position="72"/>
    </location>
</feature>
<protein>
    <recommendedName>
        <fullName evidence="2">YiaAB two helix domain-containing protein</fullName>
    </recommendedName>
</protein>